<keyword evidence="6" id="KW-0547">Nucleotide-binding</keyword>
<dbReference type="SUPFAM" id="SSF51412">
    <property type="entry name" value="Inosine monophosphate dehydrogenase (IMPDH)"/>
    <property type="match status" value="1"/>
</dbReference>
<dbReference type="EMBL" id="CP041046">
    <property type="protein sequence ID" value="QDE37796.1"/>
    <property type="molecule type" value="Genomic_DNA"/>
</dbReference>
<dbReference type="RefSeq" id="WP_139978625.1">
    <property type="nucleotide sequence ID" value="NZ_CP041046.1"/>
</dbReference>
<evidence type="ECO:0000256" key="9">
    <source>
        <dbReference type="ARBA" id="ARBA00031155"/>
    </source>
</evidence>
<evidence type="ECO:0000256" key="10">
    <source>
        <dbReference type="ARBA" id="ARBA00049401"/>
    </source>
</evidence>
<dbReference type="KEGG" id="lpy:FIV34_00570"/>
<organism evidence="12 13">
    <name type="scientific">Luteibacter pinisoli</name>
    <dbReference type="NCBI Taxonomy" id="2589080"/>
    <lineage>
        <taxon>Bacteria</taxon>
        <taxon>Pseudomonadati</taxon>
        <taxon>Pseudomonadota</taxon>
        <taxon>Gammaproteobacteria</taxon>
        <taxon>Lysobacterales</taxon>
        <taxon>Rhodanobacteraceae</taxon>
        <taxon>Luteibacter</taxon>
    </lineage>
</organism>
<name>A0A4Y5YZ03_9GAMM</name>
<dbReference type="InterPro" id="IPR004136">
    <property type="entry name" value="NMO"/>
</dbReference>
<keyword evidence="8 12" id="KW-0503">Monooxygenase</keyword>
<accession>A0A4Y5YZ03</accession>
<dbReference type="GO" id="GO:0018580">
    <property type="term" value="F:nitronate monooxygenase activity"/>
    <property type="evidence" value="ECO:0007669"/>
    <property type="project" value="InterPro"/>
</dbReference>
<evidence type="ECO:0000256" key="2">
    <source>
        <dbReference type="ARBA" id="ARBA00009881"/>
    </source>
</evidence>
<keyword evidence="5" id="KW-0288">FMN</keyword>
<evidence type="ECO:0000256" key="1">
    <source>
        <dbReference type="ARBA" id="ARBA00001917"/>
    </source>
</evidence>
<proteinExistence type="inferred from homology"/>
<dbReference type="GO" id="GO:0009636">
    <property type="term" value="P:response to toxic substance"/>
    <property type="evidence" value="ECO:0007669"/>
    <property type="project" value="UniProtKB-KW"/>
</dbReference>
<dbReference type="FunFam" id="3.20.20.70:FF:000154">
    <property type="entry name" value="Probable nitronate monooxygenase"/>
    <property type="match status" value="1"/>
</dbReference>
<comment type="cofactor">
    <cofactor evidence="1">
        <name>FMN</name>
        <dbReference type="ChEBI" id="CHEBI:58210"/>
    </cofactor>
</comment>
<gene>
    <name evidence="12" type="ORF">FIV34_00570</name>
</gene>
<dbReference type="PANTHER" id="PTHR42747:SF3">
    <property type="entry name" value="NITRONATE MONOOXYGENASE-RELATED"/>
    <property type="match status" value="1"/>
</dbReference>
<sequence length="355" mass="37006">MPAWPDRRLLDLFRIEHPLLLAPMAGSGGSALAIAVARAGGLASIPCSSITVEKATAEVAVFRGTVAAPINLNFFSHQPRTPTADENARWLTRLAPYFTEFGADPSSLAAAGGRAPFDDAMCRMVESLKPEVVSFHFGLPSHALLERVRATGSKILGCATTVAEGRWLAERGVDAVIAQGYEAGGHRGNFLTDDMATQPGLFALLPQLVDAVDVPVIAAGAIADGRGMAAALVLGAAGVQVGTAYLRSDESTSVPVHKAALAQARDDNTAITNVLTGRPARGVINRIMREVGPLSTDPLPFPLAGGPLAPMRAATEKEGRGDFQPLWSGQAGHLASEGSAEAITRRILSEAQAPL</sequence>
<reference evidence="12 13" key="1">
    <citation type="submission" date="2019-06" db="EMBL/GenBank/DDBJ databases">
        <title>A complete genome sequence for Luteibacter pinisoli MAH-14.</title>
        <authorList>
            <person name="Baltrus D.A."/>
        </authorList>
    </citation>
    <scope>NUCLEOTIDE SEQUENCE [LARGE SCALE GENOMIC DNA]</scope>
    <source>
        <strain evidence="12 13">MAH-14</strain>
    </source>
</reference>
<evidence type="ECO:0000256" key="3">
    <source>
        <dbReference type="ARBA" id="ARBA00022575"/>
    </source>
</evidence>
<evidence type="ECO:0000256" key="5">
    <source>
        <dbReference type="ARBA" id="ARBA00022643"/>
    </source>
</evidence>
<keyword evidence="4" id="KW-0285">Flavoprotein</keyword>
<evidence type="ECO:0000256" key="11">
    <source>
        <dbReference type="ARBA" id="ARBA00067136"/>
    </source>
</evidence>
<dbReference type="AlphaFoldDB" id="A0A4Y5YZ03"/>
<dbReference type="Proteomes" id="UP000316093">
    <property type="component" value="Chromosome"/>
</dbReference>
<evidence type="ECO:0000256" key="8">
    <source>
        <dbReference type="ARBA" id="ARBA00023033"/>
    </source>
</evidence>
<evidence type="ECO:0000256" key="7">
    <source>
        <dbReference type="ARBA" id="ARBA00023002"/>
    </source>
</evidence>
<dbReference type="Gene3D" id="3.20.20.70">
    <property type="entry name" value="Aldolase class I"/>
    <property type="match status" value="1"/>
</dbReference>
<dbReference type="InterPro" id="IPR013785">
    <property type="entry name" value="Aldolase_TIM"/>
</dbReference>
<dbReference type="GO" id="GO:0000166">
    <property type="term" value="F:nucleotide binding"/>
    <property type="evidence" value="ECO:0007669"/>
    <property type="project" value="UniProtKB-KW"/>
</dbReference>
<dbReference type="Pfam" id="PF03060">
    <property type="entry name" value="NMO"/>
    <property type="match status" value="1"/>
</dbReference>
<dbReference type="CDD" id="cd04730">
    <property type="entry name" value="NPD_like"/>
    <property type="match status" value="1"/>
</dbReference>
<evidence type="ECO:0000256" key="4">
    <source>
        <dbReference type="ARBA" id="ARBA00022630"/>
    </source>
</evidence>
<evidence type="ECO:0000313" key="13">
    <source>
        <dbReference type="Proteomes" id="UP000316093"/>
    </source>
</evidence>
<comment type="catalytic activity">
    <reaction evidence="10">
        <text>3 propionate 3-nitronate + 3 O2 + H2O = 3 3-oxopropanoate + 2 nitrate + nitrite + H2O2 + 3 H(+)</text>
        <dbReference type="Rhea" id="RHEA:57332"/>
        <dbReference type="ChEBI" id="CHEBI:15377"/>
        <dbReference type="ChEBI" id="CHEBI:15378"/>
        <dbReference type="ChEBI" id="CHEBI:15379"/>
        <dbReference type="ChEBI" id="CHEBI:16240"/>
        <dbReference type="ChEBI" id="CHEBI:16301"/>
        <dbReference type="ChEBI" id="CHEBI:17632"/>
        <dbReference type="ChEBI" id="CHEBI:33190"/>
        <dbReference type="ChEBI" id="CHEBI:136067"/>
    </reaction>
</comment>
<evidence type="ECO:0000313" key="12">
    <source>
        <dbReference type="EMBL" id="QDE37796.1"/>
    </source>
</evidence>
<evidence type="ECO:0000256" key="6">
    <source>
        <dbReference type="ARBA" id="ARBA00022741"/>
    </source>
</evidence>
<keyword evidence="3" id="KW-0216">Detoxification</keyword>
<keyword evidence="7" id="KW-0560">Oxidoreductase</keyword>
<keyword evidence="13" id="KW-1185">Reference proteome</keyword>
<comment type="similarity">
    <text evidence="2">Belongs to the nitronate monooxygenase family. NMO class I subfamily.</text>
</comment>
<dbReference type="PANTHER" id="PTHR42747">
    <property type="entry name" value="NITRONATE MONOOXYGENASE-RELATED"/>
    <property type="match status" value="1"/>
</dbReference>
<dbReference type="OrthoDB" id="9778912at2"/>
<protein>
    <recommendedName>
        <fullName evidence="11">Nitronate monooxygenase</fullName>
    </recommendedName>
    <alternativeName>
        <fullName evidence="9">Propionate 3-nitronate monooxygenase</fullName>
    </alternativeName>
</protein>